<reference evidence="2" key="1">
    <citation type="submission" date="2017-09" db="EMBL/GenBank/DDBJ databases">
        <title>FDA dAtabase for Regulatory Grade micrObial Sequences (FDA-ARGOS): Supporting development and validation of Infectious Disease Dx tests.</title>
        <authorList>
            <person name="Minogue T."/>
            <person name="Wolcott M."/>
            <person name="Wasieloski L."/>
            <person name="Aguilar W."/>
            <person name="Moore D."/>
            <person name="Tallon L."/>
            <person name="Sadzewicz L."/>
            <person name="Ott S."/>
            <person name="Zhao X."/>
            <person name="Nagaraj S."/>
            <person name="Vavikolanu K."/>
            <person name="Aluvathingal J."/>
            <person name="Nadendla S."/>
            <person name="Sichtig H."/>
        </authorList>
    </citation>
    <scope>NUCLEOTIDE SEQUENCE [LARGE SCALE GENOMIC DNA]</scope>
    <source>
        <strain evidence="2">FDAARGOS_387</strain>
    </source>
</reference>
<dbReference type="Proteomes" id="UP000224974">
    <property type="component" value="Unassembled WGS sequence"/>
</dbReference>
<dbReference type="EMBL" id="PDDX01000001">
    <property type="protein sequence ID" value="PHI30984.1"/>
    <property type="molecule type" value="Genomic_DNA"/>
</dbReference>
<keyword evidence="2" id="KW-1185">Reference proteome</keyword>
<evidence type="ECO:0000313" key="2">
    <source>
        <dbReference type="Proteomes" id="UP000224974"/>
    </source>
</evidence>
<proteinExistence type="predicted"/>
<comment type="caution">
    <text evidence="1">The sequence shown here is derived from an EMBL/GenBank/DDBJ whole genome shotgun (WGS) entry which is preliminary data.</text>
</comment>
<dbReference type="AlphaFoldDB" id="A0A2C6DQB1"/>
<organism evidence="1 2">
    <name type="scientific">Budvicia aquatica</name>
    <dbReference type="NCBI Taxonomy" id="82979"/>
    <lineage>
        <taxon>Bacteria</taxon>
        <taxon>Pseudomonadati</taxon>
        <taxon>Pseudomonadota</taxon>
        <taxon>Gammaproteobacteria</taxon>
        <taxon>Enterobacterales</taxon>
        <taxon>Budviciaceae</taxon>
        <taxon>Budvicia</taxon>
    </lineage>
</organism>
<gene>
    <name evidence="1" type="ORF">CRN84_17415</name>
</gene>
<evidence type="ECO:0000313" key="1">
    <source>
        <dbReference type="EMBL" id="PHI30984.1"/>
    </source>
</evidence>
<protein>
    <submittedName>
        <fullName evidence="1">Uncharacterized protein</fullName>
    </submittedName>
</protein>
<name>A0A2C6DQB1_9GAMM</name>
<sequence length="140" mass="15860">MTKKFDPLYSHFSIGDAEASPLVIPDKARSQGFSSQTRTWPKGWIPFFNGMTKKFGPLYSRFTIGDAEASPLVIPAKARSQGFSSQTRTWPKGWIPFFNGWRQGYFFSLRSSGGGSTAKNVIDIRYMRISTLCLLMRFEI</sequence>
<accession>A0A2C6DQB1</accession>